<evidence type="ECO:0000256" key="5">
    <source>
        <dbReference type="ARBA" id="ARBA00023136"/>
    </source>
</evidence>
<name>A0AAW1NI85_POPJA</name>
<dbReference type="PANTHER" id="PTHR21346">
    <property type="entry name" value="FUN14 DOMAIN CONTAINING"/>
    <property type="match status" value="1"/>
</dbReference>
<comment type="subcellular location">
    <subcellularLocation>
        <location evidence="1">Mitochondrion outer membrane</location>
        <topology evidence="1">Multi-pass membrane protein</topology>
    </subcellularLocation>
</comment>
<keyword evidence="4" id="KW-1133">Transmembrane helix</keyword>
<proteinExistence type="inferred from homology"/>
<evidence type="ECO:0000256" key="2">
    <source>
        <dbReference type="ARBA" id="ARBA00009160"/>
    </source>
</evidence>
<dbReference type="Pfam" id="PF04930">
    <property type="entry name" value="FUN14"/>
    <property type="match status" value="1"/>
</dbReference>
<comment type="similarity">
    <text evidence="2">Belongs to the FUN14 family.</text>
</comment>
<keyword evidence="5" id="KW-0472">Membrane</keyword>
<reference evidence="6 7" key="1">
    <citation type="journal article" date="2024" name="BMC Genomics">
        <title>De novo assembly and annotation of Popillia japonica's genome with initial clues to its potential as an invasive pest.</title>
        <authorList>
            <person name="Cucini C."/>
            <person name="Boschi S."/>
            <person name="Funari R."/>
            <person name="Cardaioli E."/>
            <person name="Iannotti N."/>
            <person name="Marturano G."/>
            <person name="Paoli F."/>
            <person name="Bruttini M."/>
            <person name="Carapelli A."/>
            <person name="Frati F."/>
            <person name="Nardi F."/>
        </authorList>
    </citation>
    <scope>NUCLEOTIDE SEQUENCE [LARGE SCALE GENOMIC DNA]</scope>
    <source>
        <strain evidence="6">DMR45628</strain>
    </source>
</reference>
<dbReference type="AlphaFoldDB" id="A0AAW1NI85"/>
<evidence type="ECO:0000256" key="1">
    <source>
        <dbReference type="ARBA" id="ARBA00004374"/>
    </source>
</evidence>
<keyword evidence="3" id="KW-0812">Transmembrane</keyword>
<dbReference type="GO" id="GO:0005741">
    <property type="term" value="C:mitochondrial outer membrane"/>
    <property type="evidence" value="ECO:0007669"/>
    <property type="project" value="UniProtKB-SubCell"/>
</dbReference>
<sequence>MPLRKPVKNELNKDKIATMKKDTEACLEKVVRDISKTSATKQIVLGVSSGCVTGFLATRIGKVVAIAVGGGIIILQIANDQGYININWDKVNRKVDKVVDKVEEQLTGEGPSWMDKAERYVDRKIDKTEEVIKNKQAKVKHWYSSFMGDSGCQVKELHVFLASFLAGVAIGVAVS</sequence>
<evidence type="ECO:0000256" key="4">
    <source>
        <dbReference type="ARBA" id="ARBA00022989"/>
    </source>
</evidence>
<evidence type="ECO:0000313" key="6">
    <source>
        <dbReference type="EMBL" id="KAK9758504.1"/>
    </source>
</evidence>
<comment type="caution">
    <text evidence="6">The sequence shown here is derived from an EMBL/GenBank/DDBJ whole genome shotgun (WGS) entry which is preliminary data.</text>
</comment>
<dbReference type="PANTHER" id="PTHR21346:SF0">
    <property type="entry name" value="RE45833P"/>
    <property type="match status" value="1"/>
</dbReference>
<evidence type="ECO:0000313" key="7">
    <source>
        <dbReference type="Proteomes" id="UP001458880"/>
    </source>
</evidence>
<dbReference type="Proteomes" id="UP001458880">
    <property type="component" value="Unassembled WGS sequence"/>
</dbReference>
<dbReference type="GO" id="GO:0000422">
    <property type="term" value="P:autophagy of mitochondrion"/>
    <property type="evidence" value="ECO:0007669"/>
    <property type="project" value="TreeGrafter"/>
</dbReference>
<dbReference type="InterPro" id="IPR007014">
    <property type="entry name" value="FUN14"/>
</dbReference>
<gene>
    <name evidence="6" type="ORF">QE152_g502</name>
</gene>
<dbReference type="EMBL" id="JASPKY010000003">
    <property type="protein sequence ID" value="KAK9758504.1"/>
    <property type="molecule type" value="Genomic_DNA"/>
</dbReference>
<organism evidence="6 7">
    <name type="scientific">Popillia japonica</name>
    <name type="common">Japanese beetle</name>
    <dbReference type="NCBI Taxonomy" id="7064"/>
    <lineage>
        <taxon>Eukaryota</taxon>
        <taxon>Metazoa</taxon>
        <taxon>Ecdysozoa</taxon>
        <taxon>Arthropoda</taxon>
        <taxon>Hexapoda</taxon>
        <taxon>Insecta</taxon>
        <taxon>Pterygota</taxon>
        <taxon>Neoptera</taxon>
        <taxon>Endopterygota</taxon>
        <taxon>Coleoptera</taxon>
        <taxon>Polyphaga</taxon>
        <taxon>Scarabaeiformia</taxon>
        <taxon>Scarabaeidae</taxon>
        <taxon>Rutelinae</taxon>
        <taxon>Popillia</taxon>
    </lineage>
</organism>
<evidence type="ECO:0000256" key="3">
    <source>
        <dbReference type="ARBA" id="ARBA00022692"/>
    </source>
</evidence>
<accession>A0AAW1NI85</accession>
<keyword evidence="7" id="KW-1185">Reference proteome</keyword>
<protein>
    <submittedName>
        <fullName evidence="6">FUN14 family</fullName>
    </submittedName>
</protein>